<dbReference type="GO" id="GO:0003968">
    <property type="term" value="F:RNA-directed RNA polymerase activity"/>
    <property type="evidence" value="ECO:0007669"/>
    <property type="project" value="UniProtKB-KW"/>
</dbReference>
<keyword evidence="9" id="KW-0460">Magnesium</keyword>
<comment type="catalytic activity">
    <reaction evidence="8">
        <text>RNA(n) + a ribonucleoside 5'-triphosphate = RNA(n+1) + diphosphate</text>
        <dbReference type="Rhea" id="RHEA:21248"/>
        <dbReference type="Rhea" id="RHEA-COMP:14527"/>
        <dbReference type="Rhea" id="RHEA-COMP:17342"/>
        <dbReference type="ChEBI" id="CHEBI:33019"/>
        <dbReference type="ChEBI" id="CHEBI:61557"/>
        <dbReference type="ChEBI" id="CHEBI:140395"/>
        <dbReference type="EC" id="2.7.7.48"/>
    </reaction>
</comment>
<dbReference type="InterPro" id="IPR005093">
    <property type="entry name" value="RNArep_beta"/>
</dbReference>
<organism evidence="11 12">
    <name type="scientific">ssRNA phage Gerhypos.4_12</name>
    <dbReference type="NCBI Taxonomy" id="2786312"/>
    <lineage>
        <taxon>Viruses</taxon>
        <taxon>Riboviria</taxon>
        <taxon>Orthornavirae</taxon>
        <taxon>Lenarviricota</taxon>
        <taxon>Leviviricetes</taxon>
        <taxon>Timlovirales</taxon>
        <taxon>Steitzviridae</taxon>
        <taxon>Tikiyavirus</taxon>
        <taxon>Tikiyavirus chthonovicinum</taxon>
        <taxon>Pujohnavirus chthonovicinum</taxon>
    </lineage>
</organism>
<dbReference type="EMBL" id="BK013926">
    <property type="protein sequence ID" value="DAD51812.1"/>
    <property type="molecule type" value="Genomic_RNA"/>
</dbReference>
<evidence type="ECO:0000256" key="4">
    <source>
        <dbReference type="ARBA" id="ARBA00022695"/>
    </source>
</evidence>
<keyword evidence="2 11" id="KW-0696">RNA-directed RNA polymerase</keyword>
<evidence type="ECO:0000256" key="1">
    <source>
        <dbReference type="ARBA" id="ARBA00012494"/>
    </source>
</evidence>
<keyword evidence="4" id="KW-0548">Nucleotidyltransferase</keyword>
<comment type="cofactor">
    <cofactor evidence="9">
        <name>Mg(2+)</name>
        <dbReference type="ChEBI" id="CHEBI:18420"/>
    </cofactor>
    <text evidence="9">Binds 2 Mg(2+) per subunit.</text>
</comment>
<evidence type="ECO:0000256" key="6">
    <source>
        <dbReference type="ARBA" id="ARBA00022953"/>
    </source>
</evidence>
<feature type="binding site" evidence="9">
    <location>
        <position position="438"/>
    </location>
    <ligand>
        <name>Mg(2+)</name>
        <dbReference type="ChEBI" id="CHEBI:18420"/>
        <label>2</label>
    </ligand>
</feature>
<evidence type="ECO:0000256" key="7">
    <source>
        <dbReference type="ARBA" id="ARBA00030248"/>
    </source>
</evidence>
<evidence type="ECO:0000256" key="3">
    <source>
        <dbReference type="ARBA" id="ARBA00022679"/>
    </source>
</evidence>
<evidence type="ECO:0000256" key="2">
    <source>
        <dbReference type="ARBA" id="ARBA00022484"/>
    </source>
</evidence>
<evidence type="ECO:0000256" key="9">
    <source>
        <dbReference type="PIRSR" id="PIRSR605093-1"/>
    </source>
</evidence>
<dbReference type="Proteomes" id="UP000680902">
    <property type="component" value="Segment"/>
</dbReference>
<accession>A0A8S5L317</accession>
<evidence type="ECO:0000313" key="11">
    <source>
        <dbReference type="EMBL" id="DAD51812.1"/>
    </source>
</evidence>
<sequence length="747" mass="83109">MMKSQVNALLLVEKGLLTDASSAYPALRESFLKDMGRLTLNCQSRGLGFFTLDLPNLDSLLLKGLESGRLVLEGPASKPVSKRVKVPRLFSGLWLRVFDKDACLKQEVDVTALAFIRQLCVIGKKLEVECTHERRNAVAEAYHDIEAKLRRPTLQWDNDNFGIEWPSLGGVTQLVGVDGGSLPSDQLDLPIKFPISGMLNGSHYGDLSIPAISRVEGQRNGKGSFPRWSGGKGPGHLVQALDHLDRGPLFNSQVLHEGGGTEGTGAGFPFSKLEDQRLLNRVQNVADLIIERFRTYDPLLFSEECEESFGAIGFKHGPGAVAERLRGWNKSSFPNWSAKLDAVFPFEQVGKTANSDVARPLNHEVPSRLIGVPKTAKGPRLIAAESVSHQWCQQLTWQFLQGECHRLFGDDFLTFRDQSHSGNMAIQASKDRKLATVDLSDASDRLSCWTVERMFRKSPSLLVALHAARTRYLRDEVSEKMDFLLLRKFASQGTATTFPIMSLTMLFIALGCTLDGEVTWKKIMACRNQVRVFGDDIILPSHGYARLLRVMELLQLKINMAKSYVNGGFRESCGVDGYDGYDVTPVKPQKIVADGPASCQAVVDISNNLFNKGYWHASTACVHLLPPRVQRGLRMVDRNDAGLSGLYSHSGGNESHLSKRWNSSLHRWEVRTWSSSERKTTRPREGYATLLDFLSNKHSHERARTVSEYVAIRKTKAGLSWEPSRYHDHVSSPSGADFFSRSFSSAS</sequence>
<evidence type="ECO:0000313" key="12">
    <source>
        <dbReference type="Proteomes" id="UP000680902"/>
    </source>
</evidence>
<dbReference type="Pfam" id="PF03431">
    <property type="entry name" value="RNA_replicase_B"/>
    <property type="match status" value="1"/>
</dbReference>
<dbReference type="KEGG" id="vg:80400645"/>
<keyword evidence="9" id="KW-0479">Metal-binding</keyword>
<keyword evidence="5" id="KW-0547">Nucleotide-binding</keyword>
<keyword evidence="6" id="KW-0693">Viral RNA replication</keyword>
<dbReference type="GO" id="GO:0000166">
    <property type="term" value="F:nucleotide binding"/>
    <property type="evidence" value="ECO:0007669"/>
    <property type="project" value="UniProtKB-KW"/>
</dbReference>
<dbReference type="GeneID" id="80400645"/>
<evidence type="ECO:0000259" key="10">
    <source>
        <dbReference type="PROSITE" id="PS50522"/>
    </source>
</evidence>
<dbReference type="PROSITE" id="PS50522">
    <property type="entry name" value="RDRP_PHAGE"/>
    <property type="match status" value="1"/>
</dbReference>
<dbReference type="GO" id="GO:0046872">
    <property type="term" value="F:metal ion binding"/>
    <property type="evidence" value="ECO:0007669"/>
    <property type="project" value="UniProtKB-KW"/>
</dbReference>
<keyword evidence="12" id="KW-1185">Reference proteome</keyword>
<evidence type="ECO:0000256" key="5">
    <source>
        <dbReference type="ARBA" id="ARBA00022741"/>
    </source>
</evidence>
<evidence type="ECO:0000256" key="8">
    <source>
        <dbReference type="ARBA" id="ARBA00048744"/>
    </source>
</evidence>
<protein>
    <recommendedName>
        <fullName evidence="1">RNA-directed RNA polymerase</fullName>
        <ecNumber evidence="1">2.7.7.48</ecNumber>
    </recommendedName>
    <alternativeName>
        <fullName evidence="7">RNA replicase beta chain</fullName>
    </alternativeName>
</protein>
<reference evidence="11" key="1">
    <citation type="submission" date="2020-09" db="EMBL/GenBank/DDBJ databases">
        <title>Leviviricetes taxonomy.</title>
        <authorList>
            <person name="Stockdale S.R."/>
            <person name="Callanan J."/>
            <person name="Adriaenssens E.M."/>
            <person name="Kuhn J.H."/>
            <person name="Rumnieks J."/>
            <person name="Shkoporov A."/>
            <person name="Draper L.A."/>
            <person name="Ross P."/>
            <person name="Hill C."/>
        </authorList>
    </citation>
    <scope>NUCLEOTIDE SEQUENCE</scope>
</reference>
<feature type="domain" description="RdRp catalytic" evidence="10">
    <location>
        <begin position="423"/>
        <end position="567"/>
    </location>
</feature>
<dbReference type="GO" id="GO:0039694">
    <property type="term" value="P:viral RNA genome replication"/>
    <property type="evidence" value="ECO:0007669"/>
    <property type="project" value="InterPro"/>
</dbReference>
<keyword evidence="3" id="KW-0808">Transferase</keyword>
<dbReference type="EC" id="2.7.7.48" evidence="1"/>
<dbReference type="InterPro" id="IPR007096">
    <property type="entry name" value="RNA-dir_Rpol_cat_phage"/>
</dbReference>
<name>A0A8S5L317_9VIRU</name>
<proteinExistence type="predicted"/>
<dbReference type="RefSeq" id="YP_010771032.1">
    <property type="nucleotide sequence ID" value="NC_074467.1"/>
</dbReference>
<feature type="binding site" evidence="9">
    <location>
        <position position="536"/>
    </location>
    <ligand>
        <name>Mg(2+)</name>
        <dbReference type="ChEBI" id="CHEBI:18420"/>
        <label>2</label>
    </ligand>
</feature>
<feature type="binding site" evidence="9">
    <location>
        <position position="535"/>
    </location>
    <ligand>
        <name>Mg(2+)</name>
        <dbReference type="ChEBI" id="CHEBI:18420"/>
        <label>2</label>
    </ligand>
</feature>
<gene>
    <name evidence="11" type="primary">Gerhypos.4_12_3</name>
</gene>